<dbReference type="InterPro" id="IPR049237">
    <property type="entry name" value="DUF2264_C"/>
</dbReference>
<accession>A0A8H5KRP4</accession>
<feature type="domain" description="DUF2264" evidence="3">
    <location>
        <begin position="165"/>
        <end position="228"/>
    </location>
</feature>
<feature type="domain" description="DUF2264" evidence="2">
    <location>
        <begin position="122"/>
        <end position="158"/>
    </location>
</feature>
<protein>
    <submittedName>
        <fullName evidence="4">Uncharacterized protein</fullName>
    </submittedName>
</protein>
<dbReference type="AlphaFoldDB" id="A0A8H5KRP4"/>
<name>A0A8H5KRP4_9HYPO</name>
<dbReference type="InterPro" id="IPR016624">
    <property type="entry name" value="UCP014753"/>
</dbReference>
<dbReference type="PIRSF" id="PIRSF014753">
    <property type="entry name" value="UCP014753"/>
    <property type="match status" value="1"/>
</dbReference>
<reference evidence="4 5" key="1">
    <citation type="submission" date="2020-05" db="EMBL/GenBank/DDBJ databases">
        <title>Identification and distribution of gene clusters putatively required for synthesis of sphingolipid metabolism inhibitors in phylogenetically diverse species of the filamentous fungus Fusarium.</title>
        <authorList>
            <person name="Kim H.-S."/>
            <person name="Busman M."/>
            <person name="Brown D.W."/>
            <person name="Divon H."/>
            <person name="Uhlig S."/>
            <person name="Proctor R.H."/>
        </authorList>
    </citation>
    <scope>NUCLEOTIDE SEQUENCE [LARGE SCALE GENOMIC DNA]</scope>
    <source>
        <strain evidence="4 5">NRRL 36939</strain>
    </source>
</reference>
<dbReference type="OrthoDB" id="5150166at2759"/>
<comment type="caution">
    <text evidence="4">The sequence shown here is derived from an EMBL/GenBank/DDBJ whole genome shotgun (WGS) entry which is preliminary data.</text>
</comment>
<evidence type="ECO:0000259" key="3">
    <source>
        <dbReference type="Pfam" id="PF20938"/>
    </source>
</evidence>
<dbReference type="PANTHER" id="PTHR35339">
    <property type="entry name" value="LINALOOL DEHYDRATASE_ISOMERASE DOMAIN-CONTAINING PROTEIN"/>
    <property type="match status" value="1"/>
</dbReference>
<feature type="domain" description="DUF2264" evidence="2">
    <location>
        <begin position="64"/>
        <end position="121"/>
    </location>
</feature>
<gene>
    <name evidence="4" type="ORF">FPCIR_11182</name>
</gene>
<evidence type="ECO:0000256" key="1">
    <source>
        <dbReference type="SAM" id="MobiDB-lite"/>
    </source>
</evidence>
<sequence length="231" mass="25235">MDSTQGLTLGFNAVHPFAKVDIKDRASVQELLRTLLNPLKPFFSPEKPGFGAQEPPPCASTKPRLMSRESAGIKSGTNPASPEYWGHPQDNDQRTVEMCPLGFTLAVVPEIWSGMTDGERAYTMAENYNSPGSPYWACLAPICLAVPEDYPFWTSEEQLASDVVPRIKALVQPGHILSYLGDHCMLLSSGQACSYPMKGTHAKYGSFAYSSAYGYSVPPGLFTLEQYSLAL</sequence>
<proteinExistence type="predicted"/>
<dbReference type="Proteomes" id="UP000546213">
    <property type="component" value="Unassembled WGS sequence"/>
</dbReference>
<dbReference type="InterPro" id="IPR049349">
    <property type="entry name" value="DUF2264_N"/>
</dbReference>
<evidence type="ECO:0000313" key="5">
    <source>
        <dbReference type="Proteomes" id="UP000546213"/>
    </source>
</evidence>
<dbReference type="PANTHER" id="PTHR35339:SF4">
    <property type="entry name" value="LINALOOL DEHYDRATASE_ISOMERASE DOMAIN-CONTAINING PROTEIN"/>
    <property type="match status" value="1"/>
</dbReference>
<keyword evidence="5" id="KW-1185">Reference proteome</keyword>
<evidence type="ECO:0000259" key="2">
    <source>
        <dbReference type="Pfam" id="PF10022"/>
    </source>
</evidence>
<dbReference type="Pfam" id="PF20938">
    <property type="entry name" value="DUF2264_C"/>
    <property type="match status" value="1"/>
</dbReference>
<dbReference type="EMBL" id="JAAOAS010000337">
    <property type="protein sequence ID" value="KAF5579300.1"/>
    <property type="molecule type" value="Genomic_DNA"/>
</dbReference>
<dbReference type="Pfam" id="PF10022">
    <property type="entry name" value="DUF2264"/>
    <property type="match status" value="2"/>
</dbReference>
<evidence type="ECO:0000313" key="4">
    <source>
        <dbReference type="EMBL" id="KAF5579300.1"/>
    </source>
</evidence>
<feature type="region of interest" description="Disordered" evidence="1">
    <location>
        <begin position="71"/>
        <end position="91"/>
    </location>
</feature>
<organism evidence="4 5">
    <name type="scientific">Fusarium pseudocircinatum</name>
    <dbReference type="NCBI Taxonomy" id="56676"/>
    <lineage>
        <taxon>Eukaryota</taxon>
        <taxon>Fungi</taxon>
        <taxon>Dikarya</taxon>
        <taxon>Ascomycota</taxon>
        <taxon>Pezizomycotina</taxon>
        <taxon>Sordariomycetes</taxon>
        <taxon>Hypocreomycetidae</taxon>
        <taxon>Hypocreales</taxon>
        <taxon>Nectriaceae</taxon>
        <taxon>Fusarium</taxon>
        <taxon>Fusarium fujikuroi species complex</taxon>
    </lineage>
</organism>